<dbReference type="GO" id="GO:0016787">
    <property type="term" value="F:hydrolase activity"/>
    <property type="evidence" value="ECO:0007669"/>
    <property type="project" value="UniProtKB-KW"/>
</dbReference>
<keyword evidence="5" id="KW-0378">Hydrolase</keyword>
<feature type="transmembrane region" description="Helical" evidence="3">
    <location>
        <begin position="61"/>
        <end position="81"/>
    </location>
</feature>
<protein>
    <submittedName>
        <fullName evidence="5">Type IV leader peptidase</fullName>
        <ecNumber evidence="5">3.4.23.-</ecNumber>
    </submittedName>
</protein>
<dbReference type="InterPro" id="IPR014032">
    <property type="entry name" value="Peptidase_A24A_bac"/>
</dbReference>
<dbReference type="PRINTS" id="PR00864">
    <property type="entry name" value="PREPILNPTASE"/>
</dbReference>
<keyword evidence="6" id="KW-1185">Reference proteome</keyword>
<dbReference type="InterPro" id="IPR050882">
    <property type="entry name" value="Prepilin_peptidase/N-MTase"/>
</dbReference>
<evidence type="ECO:0000313" key="6">
    <source>
        <dbReference type="Proteomes" id="UP000078407"/>
    </source>
</evidence>
<keyword evidence="3" id="KW-0812">Transmembrane</keyword>
<keyword evidence="3" id="KW-0472">Membrane</keyword>
<name>A0ABX2WB40_9ENTR</name>
<evidence type="ECO:0000256" key="2">
    <source>
        <dbReference type="RuleBase" id="RU003793"/>
    </source>
</evidence>
<gene>
    <name evidence="5" type="ORF">M976_01260</name>
</gene>
<evidence type="ECO:0000313" key="5">
    <source>
        <dbReference type="EMBL" id="OAT29530.1"/>
    </source>
</evidence>
<dbReference type="EMBL" id="LXEQ01000025">
    <property type="protein sequence ID" value="OAT29530.1"/>
    <property type="molecule type" value="Genomic_DNA"/>
</dbReference>
<evidence type="ECO:0000256" key="3">
    <source>
        <dbReference type="SAM" id="Phobius"/>
    </source>
</evidence>
<dbReference type="RefSeq" id="WP_074388513.1">
    <property type="nucleotide sequence ID" value="NZ_LXEQ01000025.1"/>
</dbReference>
<dbReference type="Pfam" id="PF01478">
    <property type="entry name" value="Peptidase_A24"/>
    <property type="match status" value="1"/>
</dbReference>
<dbReference type="EC" id="3.4.23.-" evidence="5"/>
<accession>A0ABX2WB40</accession>
<evidence type="ECO:0000259" key="4">
    <source>
        <dbReference type="Pfam" id="PF01478"/>
    </source>
</evidence>
<dbReference type="Gene3D" id="1.20.120.1220">
    <property type="match status" value="1"/>
</dbReference>
<sequence length="170" mass="19253">MLIVPSLPAFLFIGLHIGCLLRLAWVDYHCLLLPDRLTYPLLWSGLLYQVCFSTDHLSECVIGAIAGYMILWMLYWIYFLWRKVEGIGHGDMKLLAALGAWHGWQSLGWIIFAAAMTGLIWALITRVYRKNYVLLTTTPLPFGPNLAIAGGSIGWICTSFPQFKELSFLL</sequence>
<organism evidence="5 6">
    <name type="scientific">Buttiauxella ferragutiae ATCC 51602</name>
    <dbReference type="NCBI Taxonomy" id="1354252"/>
    <lineage>
        <taxon>Bacteria</taxon>
        <taxon>Pseudomonadati</taxon>
        <taxon>Pseudomonadota</taxon>
        <taxon>Gammaproteobacteria</taxon>
        <taxon>Enterobacterales</taxon>
        <taxon>Enterobacteriaceae</taxon>
        <taxon>Buttiauxella</taxon>
    </lineage>
</organism>
<feature type="domain" description="Prepilin type IV endopeptidase peptidase" evidence="4">
    <location>
        <begin position="17"/>
        <end position="123"/>
    </location>
</feature>
<keyword evidence="3" id="KW-1133">Transmembrane helix</keyword>
<dbReference type="InterPro" id="IPR000045">
    <property type="entry name" value="Prepilin_IV_endopep_pep"/>
</dbReference>
<dbReference type="PANTHER" id="PTHR30487:SF0">
    <property type="entry name" value="PREPILIN LEADER PEPTIDASE_N-METHYLTRANSFERASE-RELATED"/>
    <property type="match status" value="1"/>
</dbReference>
<dbReference type="PANTHER" id="PTHR30487">
    <property type="entry name" value="TYPE 4 PREPILIN-LIKE PROTEINS LEADER PEPTIDE-PROCESSING ENZYME"/>
    <property type="match status" value="1"/>
</dbReference>
<feature type="transmembrane region" description="Helical" evidence="3">
    <location>
        <begin position="37"/>
        <end position="54"/>
    </location>
</feature>
<reference evidence="5 6" key="1">
    <citation type="submission" date="2016-04" db="EMBL/GenBank/DDBJ databases">
        <title>ATOL: Assembling a taxonomically balanced genome-scale reconstruction of the evolutionary history of the Enterobacteriaceae.</title>
        <authorList>
            <person name="Plunkett G.III."/>
            <person name="Neeno-Eckwall E.C."/>
            <person name="Glasner J.D."/>
            <person name="Perna N.T."/>
        </authorList>
    </citation>
    <scope>NUCLEOTIDE SEQUENCE [LARGE SCALE GENOMIC DNA]</scope>
    <source>
        <strain evidence="5 6">ATCC 51602</strain>
    </source>
</reference>
<proteinExistence type="inferred from homology"/>
<comment type="caution">
    <text evidence="5">The sequence shown here is derived from an EMBL/GenBank/DDBJ whole genome shotgun (WGS) entry which is preliminary data.</text>
</comment>
<evidence type="ECO:0000256" key="1">
    <source>
        <dbReference type="ARBA" id="ARBA00005801"/>
    </source>
</evidence>
<feature type="transmembrane region" description="Helical" evidence="3">
    <location>
        <begin position="7"/>
        <end position="25"/>
    </location>
</feature>
<comment type="similarity">
    <text evidence="1 2">Belongs to the peptidase A24 family.</text>
</comment>
<feature type="transmembrane region" description="Helical" evidence="3">
    <location>
        <begin position="101"/>
        <end position="124"/>
    </location>
</feature>
<dbReference type="Proteomes" id="UP000078407">
    <property type="component" value="Unassembled WGS sequence"/>
</dbReference>